<reference evidence="5 6" key="1">
    <citation type="journal article" date="2015" name="Int. J. Syst. Evol. Microbiol.">
        <title>Flavisolibacter ginsenosidimutans sp. nov., with ginsenoside-converting activity isolated from soil used for cultivating ginseng.</title>
        <authorList>
            <person name="Zhao Y."/>
            <person name="Liu Q."/>
            <person name="Kang M.S."/>
            <person name="Jin F."/>
            <person name="Yu H."/>
            <person name="Im W.T."/>
        </authorList>
    </citation>
    <scope>NUCLEOTIDE SEQUENCE [LARGE SCALE GENOMIC DNA]</scope>
    <source>
        <strain evidence="5 6">Gsoil 636</strain>
    </source>
</reference>
<dbReference type="Gene3D" id="3.40.50.1820">
    <property type="entry name" value="alpha/beta hydrolase"/>
    <property type="match status" value="1"/>
</dbReference>
<comment type="similarity">
    <text evidence="1">Belongs to the esterase D family.</text>
</comment>
<evidence type="ECO:0000313" key="6">
    <source>
        <dbReference type="Proteomes" id="UP000321204"/>
    </source>
</evidence>
<evidence type="ECO:0000313" key="5">
    <source>
        <dbReference type="EMBL" id="QEC55307.1"/>
    </source>
</evidence>
<dbReference type="InterPro" id="IPR027843">
    <property type="entry name" value="DUF4440"/>
</dbReference>
<dbReference type="Gene3D" id="3.10.450.50">
    <property type="match status" value="1"/>
</dbReference>
<feature type="domain" description="DUF4440" evidence="4">
    <location>
        <begin position="35"/>
        <end position="142"/>
    </location>
</feature>
<keyword evidence="6" id="KW-1185">Reference proteome</keyword>
<accession>A0A5B8UF72</accession>
<dbReference type="KEGG" id="fgg:FSB75_05095"/>
<protein>
    <submittedName>
        <fullName evidence="5">DUF4440 domain-containing protein</fullName>
    </submittedName>
</protein>
<name>A0A5B8UF72_9BACT</name>
<evidence type="ECO:0000256" key="1">
    <source>
        <dbReference type="ARBA" id="ARBA00005622"/>
    </source>
</evidence>
<keyword evidence="3" id="KW-0732">Signal</keyword>
<dbReference type="Pfam" id="PF14534">
    <property type="entry name" value="DUF4440"/>
    <property type="match status" value="1"/>
</dbReference>
<dbReference type="RefSeq" id="WP_146783736.1">
    <property type="nucleotide sequence ID" value="NZ_BAABIO010000002.1"/>
</dbReference>
<feature type="signal peptide" evidence="3">
    <location>
        <begin position="1"/>
        <end position="20"/>
    </location>
</feature>
<dbReference type="InterPro" id="IPR052558">
    <property type="entry name" value="Siderophore_Hydrolase_D"/>
</dbReference>
<feature type="chain" id="PRO_5022908585" evidence="3">
    <location>
        <begin position="21"/>
        <end position="444"/>
    </location>
</feature>
<dbReference type="PANTHER" id="PTHR40841">
    <property type="entry name" value="SIDEROPHORE TRIACETYLFUSARININE C ESTERASE"/>
    <property type="match status" value="1"/>
</dbReference>
<dbReference type="AlphaFoldDB" id="A0A5B8UF72"/>
<evidence type="ECO:0000256" key="3">
    <source>
        <dbReference type="SAM" id="SignalP"/>
    </source>
</evidence>
<sequence>MKAYYLFVFLALWNSLSAQKVKGLKTDTAAQKALIIKTERERIRSLVAANMPIAQQLHADDFQLITPTGNPLSKEQYLGMIGSKYLQYNWEPGDITVKMYGDDAAVIRYTDKIFQVTVNGNLVNDGRFTHTDLYEKRQGKWQAVWSQASGQNISSLVMNGVTFVKKDYTLTNTQQYDFTSGINAKSYRLFVALPPNYKAASDDTTRYNVLYVLDGNDEWPLVVESHRVLRTAFGGMNNPEGRDFIIVGIGYPVIPYWNTTPYRTSDYTPVQDAGEDSVLTSAFGVNLTTGGAPQFLQVVKNEIIHFVEHNFRTTNDRGIIGHSFGAGFVAYSLFEEPELFSRYGMLSPNFFRDTNFLLNLESRFAKSHAELNKQIFVARGSRETSAITNSSSQMIDSLNRHYYKGLAVQSAVFPDEMHFSVLPAEISRALQSLNYDLRVVQHKN</sequence>
<dbReference type="GO" id="GO:0016788">
    <property type="term" value="F:hydrolase activity, acting on ester bonds"/>
    <property type="evidence" value="ECO:0007669"/>
    <property type="project" value="TreeGrafter"/>
</dbReference>
<dbReference type="SUPFAM" id="SSF54427">
    <property type="entry name" value="NTF2-like"/>
    <property type="match status" value="1"/>
</dbReference>
<gene>
    <name evidence="5" type="ORF">FSB75_05095</name>
</gene>
<dbReference type="InterPro" id="IPR032710">
    <property type="entry name" value="NTF2-like_dom_sf"/>
</dbReference>
<evidence type="ECO:0000256" key="2">
    <source>
        <dbReference type="ARBA" id="ARBA00022801"/>
    </source>
</evidence>
<dbReference type="Pfam" id="PF00756">
    <property type="entry name" value="Esterase"/>
    <property type="match status" value="1"/>
</dbReference>
<proteinExistence type="inferred from homology"/>
<dbReference type="EMBL" id="CP042433">
    <property type="protein sequence ID" value="QEC55307.1"/>
    <property type="molecule type" value="Genomic_DNA"/>
</dbReference>
<dbReference type="Proteomes" id="UP000321204">
    <property type="component" value="Chromosome"/>
</dbReference>
<keyword evidence="2" id="KW-0378">Hydrolase</keyword>
<dbReference type="OrthoDB" id="9803578at2"/>
<dbReference type="PANTHER" id="PTHR40841:SF2">
    <property type="entry name" value="SIDEROPHORE-DEGRADING ESTERASE (EUROFUNG)"/>
    <property type="match status" value="1"/>
</dbReference>
<dbReference type="InterPro" id="IPR029058">
    <property type="entry name" value="AB_hydrolase_fold"/>
</dbReference>
<dbReference type="SUPFAM" id="SSF53474">
    <property type="entry name" value="alpha/beta-Hydrolases"/>
    <property type="match status" value="1"/>
</dbReference>
<dbReference type="InterPro" id="IPR000801">
    <property type="entry name" value="Esterase-like"/>
</dbReference>
<organism evidence="5 6">
    <name type="scientific">Flavisolibacter ginsenosidimutans</name>
    <dbReference type="NCBI Taxonomy" id="661481"/>
    <lineage>
        <taxon>Bacteria</taxon>
        <taxon>Pseudomonadati</taxon>
        <taxon>Bacteroidota</taxon>
        <taxon>Chitinophagia</taxon>
        <taxon>Chitinophagales</taxon>
        <taxon>Chitinophagaceae</taxon>
        <taxon>Flavisolibacter</taxon>
    </lineage>
</organism>
<evidence type="ECO:0000259" key="4">
    <source>
        <dbReference type="Pfam" id="PF14534"/>
    </source>
</evidence>